<dbReference type="InterPro" id="IPR013785">
    <property type="entry name" value="Aldolase_TIM"/>
</dbReference>
<name>A0A917WMB1_9ACTN</name>
<dbReference type="GO" id="GO:0005975">
    <property type="term" value="P:carbohydrate metabolic process"/>
    <property type="evidence" value="ECO:0007669"/>
    <property type="project" value="InterPro"/>
</dbReference>
<dbReference type="SUPFAM" id="SSF51366">
    <property type="entry name" value="Ribulose-phoshate binding barrel"/>
    <property type="match status" value="1"/>
</dbReference>
<evidence type="ECO:0008006" key="5">
    <source>
        <dbReference type="Google" id="ProtNLM"/>
    </source>
</evidence>
<dbReference type="Proteomes" id="UP000655208">
    <property type="component" value="Unassembled WGS sequence"/>
</dbReference>
<proteinExistence type="predicted"/>
<evidence type="ECO:0000313" key="4">
    <source>
        <dbReference type="Proteomes" id="UP000655208"/>
    </source>
</evidence>
<protein>
    <recommendedName>
        <fullName evidence="5">Ribulose-phosphate 3-epimerase</fullName>
    </recommendedName>
</protein>
<dbReference type="GO" id="GO:0046872">
    <property type="term" value="F:metal ion binding"/>
    <property type="evidence" value="ECO:0007669"/>
    <property type="project" value="UniProtKB-KW"/>
</dbReference>
<organism evidence="3 4">
    <name type="scientific">Nakamurella endophytica</name>
    <dbReference type="NCBI Taxonomy" id="1748367"/>
    <lineage>
        <taxon>Bacteria</taxon>
        <taxon>Bacillati</taxon>
        <taxon>Actinomycetota</taxon>
        <taxon>Actinomycetes</taxon>
        <taxon>Nakamurellales</taxon>
        <taxon>Nakamurellaceae</taxon>
        <taxon>Nakamurella</taxon>
    </lineage>
</organism>
<sequence>MTRVTTPGAALAVSLLAAPDPSPRALLETAARAAALSLRLHVDVIDAADGRGTGIDPGLLPELCRLGPVEVHVMGVAPAALVEALLDAGPDTLLVHTGSGPLTAAARDRGVALWTAVGPDRPLPAPDADGLLLVAIPPGSRTARFDPATVGRVAGARAAGWTEIGVDGGVGPAEAAAVVAAGATRVVSGRSLFTGDLATRVQELRRRCTPGTGTVDERGAG</sequence>
<dbReference type="Pfam" id="PF00834">
    <property type="entry name" value="Ribul_P_3_epim"/>
    <property type="match status" value="1"/>
</dbReference>
<dbReference type="InterPro" id="IPR000056">
    <property type="entry name" value="Ribul_P_3_epim-like"/>
</dbReference>
<evidence type="ECO:0000256" key="1">
    <source>
        <dbReference type="ARBA" id="ARBA00022723"/>
    </source>
</evidence>
<dbReference type="AlphaFoldDB" id="A0A917WMB1"/>
<gene>
    <name evidence="3" type="ORF">GCM10011594_38590</name>
</gene>
<keyword evidence="1" id="KW-0479">Metal-binding</keyword>
<evidence type="ECO:0000256" key="2">
    <source>
        <dbReference type="ARBA" id="ARBA00023235"/>
    </source>
</evidence>
<reference evidence="3" key="1">
    <citation type="journal article" date="2014" name="Int. J. Syst. Evol. Microbiol.">
        <title>Complete genome sequence of Corynebacterium casei LMG S-19264T (=DSM 44701T), isolated from a smear-ripened cheese.</title>
        <authorList>
            <consortium name="US DOE Joint Genome Institute (JGI-PGF)"/>
            <person name="Walter F."/>
            <person name="Albersmeier A."/>
            <person name="Kalinowski J."/>
            <person name="Ruckert C."/>
        </authorList>
    </citation>
    <scope>NUCLEOTIDE SEQUENCE</scope>
    <source>
        <strain evidence="3">CGMCC 4.7308</strain>
    </source>
</reference>
<dbReference type="PANTHER" id="PTHR11749">
    <property type="entry name" value="RIBULOSE-5-PHOSPHATE-3-EPIMERASE"/>
    <property type="match status" value="1"/>
</dbReference>
<dbReference type="EMBL" id="BMNA01000013">
    <property type="protein sequence ID" value="GGM14858.1"/>
    <property type="molecule type" value="Genomic_DNA"/>
</dbReference>
<accession>A0A917WMB1</accession>
<dbReference type="InterPro" id="IPR011060">
    <property type="entry name" value="RibuloseP-bd_barrel"/>
</dbReference>
<dbReference type="GO" id="GO:0016857">
    <property type="term" value="F:racemase and epimerase activity, acting on carbohydrates and derivatives"/>
    <property type="evidence" value="ECO:0007669"/>
    <property type="project" value="InterPro"/>
</dbReference>
<evidence type="ECO:0000313" key="3">
    <source>
        <dbReference type="EMBL" id="GGM14858.1"/>
    </source>
</evidence>
<comment type="caution">
    <text evidence="3">The sequence shown here is derived from an EMBL/GenBank/DDBJ whole genome shotgun (WGS) entry which is preliminary data.</text>
</comment>
<reference evidence="3" key="2">
    <citation type="submission" date="2020-09" db="EMBL/GenBank/DDBJ databases">
        <authorList>
            <person name="Sun Q."/>
            <person name="Zhou Y."/>
        </authorList>
    </citation>
    <scope>NUCLEOTIDE SEQUENCE</scope>
    <source>
        <strain evidence="3">CGMCC 4.7308</strain>
    </source>
</reference>
<keyword evidence="4" id="KW-1185">Reference proteome</keyword>
<keyword evidence="2" id="KW-0413">Isomerase</keyword>
<dbReference type="Gene3D" id="3.20.20.70">
    <property type="entry name" value="Aldolase class I"/>
    <property type="match status" value="1"/>
</dbReference>